<evidence type="ECO:0000313" key="6">
    <source>
        <dbReference type="Proteomes" id="UP000219435"/>
    </source>
</evidence>
<reference evidence="6" key="1">
    <citation type="submission" date="2017-08" db="EMBL/GenBank/DDBJ databases">
        <authorList>
            <person name="Varghese N."/>
            <person name="Submissions S."/>
        </authorList>
    </citation>
    <scope>NUCLEOTIDE SEQUENCE [LARGE SCALE GENOMIC DNA]</scope>
    <source>
        <strain evidence="6">DSM 4725</strain>
    </source>
</reference>
<evidence type="ECO:0000259" key="4">
    <source>
        <dbReference type="PROSITE" id="PS50110"/>
    </source>
</evidence>
<protein>
    <submittedName>
        <fullName evidence="5">GlcNAc-PI de-N-acetylase</fullName>
    </submittedName>
</protein>
<dbReference type="InterPro" id="IPR003737">
    <property type="entry name" value="GlcNAc_PI_deacetylase-related"/>
</dbReference>
<dbReference type="SMART" id="SM00448">
    <property type="entry name" value="REC"/>
    <property type="match status" value="1"/>
</dbReference>
<dbReference type="GO" id="GO:0016137">
    <property type="term" value="P:glycoside metabolic process"/>
    <property type="evidence" value="ECO:0007669"/>
    <property type="project" value="UniProtKB-ARBA"/>
</dbReference>
<dbReference type="InterPro" id="IPR050595">
    <property type="entry name" value="Bact_response_regulator"/>
</dbReference>
<dbReference type="CDD" id="cd00156">
    <property type="entry name" value="REC"/>
    <property type="match status" value="1"/>
</dbReference>
<sequence length="360" mass="39024">MDGDVRVLVVDDDPDIAHFVRTVLQKAGMTAVACFDPLEALALAARERFDAVITDIEMPGMNGLEFVGKLRELQPDLPVVVMTAHASVEYAVEALRRNADEFMVKPVRRDDVVTTTLRVVELGRSRRATARHQTVLAIGAHPDDVELGIGGTLAAHRSAGDQVVILTLSRGARGGEAGDRMGESMAAAELIGARLFMEDLEDTRISQADPTVSIIERVVGQVQPSIVYTHSAHDRHQDHRAVHSAATVATRNVPTFACYQSPSATIDYRPTRFVSIDGFTDTKRALLACFGSQSGIRTYMQDDFVLATSRYWSRYGGGQHCEPLEVIREASTVVGAQSESPALASSFSFPTSTLTEPTGV</sequence>
<dbReference type="EMBL" id="OBQI01000001">
    <property type="protein sequence ID" value="SOC46543.1"/>
    <property type="molecule type" value="Genomic_DNA"/>
</dbReference>
<dbReference type="PANTHER" id="PTHR44591:SF3">
    <property type="entry name" value="RESPONSE REGULATORY DOMAIN-CONTAINING PROTEIN"/>
    <property type="match status" value="1"/>
</dbReference>
<accession>A0A285UXM7</accession>
<dbReference type="PROSITE" id="PS50110">
    <property type="entry name" value="RESPONSE_REGULATORY"/>
    <property type="match status" value="1"/>
</dbReference>
<evidence type="ECO:0000256" key="1">
    <source>
        <dbReference type="ARBA" id="ARBA00022553"/>
    </source>
</evidence>
<organism evidence="5 6">
    <name type="scientific">Blastococcus aggregatus</name>
    <dbReference type="NCBI Taxonomy" id="38502"/>
    <lineage>
        <taxon>Bacteria</taxon>
        <taxon>Bacillati</taxon>
        <taxon>Actinomycetota</taxon>
        <taxon>Actinomycetes</taxon>
        <taxon>Geodermatophilales</taxon>
        <taxon>Geodermatophilaceae</taxon>
        <taxon>Blastococcus</taxon>
    </lineage>
</organism>
<feature type="modified residue" description="4-aspartylphosphate" evidence="3">
    <location>
        <position position="55"/>
    </location>
</feature>
<dbReference type="AlphaFoldDB" id="A0A285UXM7"/>
<keyword evidence="1 3" id="KW-0597">Phosphoprotein</keyword>
<dbReference type="InterPro" id="IPR001789">
    <property type="entry name" value="Sig_transdc_resp-reg_receiver"/>
</dbReference>
<evidence type="ECO:0000313" key="5">
    <source>
        <dbReference type="EMBL" id="SOC46543.1"/>
    </source>
</evidence>
<dbReference type="SUPFAM" id="SSF102588">
    <property type="entry name" value="LmbE-like"/>
    <property type="match status" value="1"/>
</dbReference>
<dbReference type="Proteomes" id="UP000219435">
    <property type="component" value="Unassembled WGS sequence"/>
</dbReference>
<gene>
    <name evidence="5" type="ORF">SAMN05660748_0304</name>
</gene>
<evidence type="ECO:0000256" key="2">
    <source>
        <dbReference type="ARBA" id="ARBA00022833"/>
    </source>
</evidence>
<dbReference type="InterPro" id="IPR024078">
    <property type="entry name" value="LmbE-like_dom_sf"/>
</dbReference>
<proteinExistence type="predicted"/>
<dbReference type="Pfam" id="PF00072">
    <property type="entry name" value="Response_reg"/>
    <property type="match status" value="1"/>
</dbReference>
<keyword evidence="2" id="KW-0862">Zinc</keyword>
<evidence type="ECO:0000256" key="3">
    <source>
        <dbReference type="PROSITE-ProRule" id="PRU00169"/>
    </source>
</evidence>
<keyword evidence="6" id="KW-1185">Reference proteome</keyword>
<dbReference type="GO" id="GO:0000160">
    <property type="term" value="P:phosphorelay signal transduction system"/>
    <property type="evidence" value="ECO:0007669"/>
    <property type="project" value="InterPro"/>
</dbReference>
<dbReference type="Gene3D" id="3.40.50.2300">
    <property type="match status" value="1"/>
</dbReference>
<dbReference type="Gene3D" id="3.40.50.10320">
    <property type="entry name" value="LmbE-like"/>
    <property type="match status" value="1"/>
</dbReference>
<dbReference type="InterPro" id="IPR011006">
    <property type="entry name" value="CheY-like_superfamily"/>
</dbReference>
<dbReference type="Pfam" id="PF02585">
    <property type="entry name" value="PIG-L"/>
    <property type="match status" value="1"/>
</dbReference>
<dbReference type="RefSeq" id="WP_097193263.1">
    <property type="nucleotide sequence ID" value="NZ_OBQI01000001.1"/>
</dbReference>
<feature type="domain" description="Response regulatory" evidence="4">
    <location>
        <begin position="6"/>
        <end position="120"/>
    </location>
</feature>
<dbReference type="OrthoDB" id="3514174at2"/>
<dbReference type="SUPFAM" id="SSF52172">
    <property type="entry name" value="CheY-like"/>
    <property type="match status" value="1"/>
</dbReference>
<name>A0A285UXM7_9ACTN</name>
<dbReference type="PANTHER" id="PTHR44591">
    <property type="entry name" value="STRESS RESPONSE REGULATOR PROTEIN 1"/>
    <property type="match status" value="1"/>
</dbReference>